<evidence type="ECO:0000313" key="2">
    <source>
        <dbReference type="Proteomes" id="UP000663421"/>
    </source>
</evidence>
<accession>A0ABX6W5M9</accession>
<gene>
    <name evidence="1" type="ORF">I1A49_16455</name>
</gene>
<keyword evidence="2" id="KW-1185">Reference proteome</keyword>
<dbReference type="EMBL" id="CP065050">
    <property type="protein sequence ID" value="QPI56318.1"/>
    <property type="molecule type" value="Genomic_DNA"/>
</dbReference>
<protein>
    <submittedName>
        <fullName evidence="1">Uncharacterized protein</fullName>
    </submittedName>
</protein>
<evidence type="ECO:0000313" key="1">
    <source>
        <dbReference type="EMBL" id="QPI56318.1"/>
    </source>
</evidence>
<reference evidence="1 2" key="1">
    <citation type="submission" date="2020-11" db="EMBL/GenBank/DDBJ databases">
        <title>Complete genome sequence unveiled secondary metabolic potentials in Streptomyces solisilvae HNM0141.</title>
        <authorList>
            <person name="Huang X."/>
        </authorList>
    </citation>
    <scope>NUCLEOTIDE SEQUENCE [LARGE SCALE GENOMIC DNA]</scope>
    <source>
        <strain evidence="1 2">HNM0141</strain>
    </source>
</reference>
<name>A0ABX6W5M9_STRMQ</name>
<dbReference type="Proteomes" id="UP000663421">
    <property type="component" value="Chromosome"/>
</dbReference>
<sequence length="59" mass="6980">MRAYHNPRREAMPWKIVMTTDEAAELLEDLTCVDLERFPVMGKVARILGRVFNEWEESQ</sequence>
<proteinExistence type="predicted"/>
<organism evidence="1 2">
    <name type="scientific">Streptomyces malaysiensis</name>
    <dbReference type="NCBI Taxonomy" id="92644"/>
    <lineage>
        <taxon>Bacteria</taxon>
        <taxon>Bacillati</taxon>
        <taxon>Actinomycetota</taxon>
        <taxon>Actinomycetes</taxon>
        <taxon>Kitasatosporales</taxon>
        <taxon>Streptomycetaceae</taxon>
        <taxon>Streptomyces</taxon>
        <taxon>Streptomyces violaceusniger group</taxon>
    </lineage>
</organism>